<dbReference type="InterPro" id="IPR025110">
    <property type="entry name" value="AMP-bd_C"/>
</dbReference>
<dbReference type="InterPro" id="IPR045851">
    <property type="entry name" value="AMP-bd_C_sf"/>
</dbReference>
<gene>
    <name evidence="5" type="ORF">DDE20_11605</name>
</gene>
<comment type="caution">
    <text evidence="5">The sequence shown here is derived from an EMBL/GenBank/DDBJ whole genome shotgun (WGS) entry which is preliminary data.</text>
</comment>
<keyword evidence="6" id="KW-1185">Reference proteome</keyword>
<dbReference type="GO" id="GO:0006631">
    <property type="term" value="P:fatty acid metabolic process"/>
    <property type="evidence" value="ECO:0007669"/>
    <property type="project" value="TreeGrafter"/>
</dbReference>
<sequence length="490" mass="51629">MRWLDELTSTAPTDAIALVDYDGARIDYGALDVAVSEAEALLQTYGVQGGDRVLVVAENCALLVAVFLAAMRLRVWCVPVNARLSDAELDAIREDAQPRVTLFTDHASHEAAAHGARLGTTRGGPVLGRATCLLADPTVQAEPVADSPERQVAALVYTSGSTGTPKGVMLSHTNLMFNARITAERRGFAPQEVILLALPCTHIMALSTALLAGLSAGATVQLMARFSADETLKALAEGATVFSGVPVMFEQMLRRIESGEADLKAPRLRLIGAGGAPLDPALKAKVEARFGLTLNNGYGLTEAAPGVASTAFGPPRTDGAIGYVYPQCEARIDAPAEDGTGELLFRGPGVMLGYYRNREATAAVFTEDGFLRTGDLARQDADGALHLVGRCKELIIRSGFNVYPPEVEAALMGCAGVLQAAVIGRAVAGNEEVLGFVTTDGSTDATMIADQLRARLAPYKRPQHIVILDEMPLTSVGKIRKPALSAIPLG</sequence>
<evidence type="ECO:0000313" key="5">
    <source>
        <dbReference type="EMBL" id="PVH28809.1"/>
    </source>
</evidence>
<evidence type="ECO:0000256" key="2">
    <source>
        <dbReference type="ARBA" id="ARBA00022598"/>
    </source>
</evidence>
<dbReference type="InterPro" id="IPR042099">
    <property type="entry name" value="ANL_N_sf"/>
</dbReference>
<dbReference type="PANTHER" id="PTHR43201">
    <property type="entry name" value="ACYL-COA SYNTHETASE"/>
    <property type="match status" value="1"/>
</dbReference>
<dbReference type="GO" id="GO:0031956">
    <property type="term" value="F:medium-chain fatty acid-CoA ligase activity"/>
    <property type="evidence" value="ECO:0007669"/>
    <property type="project" value="TreeGrafter"/>
</dbReference>
<dbReference type="Gene3D" id="3.40.50.12780">
    <property type="entry name" value="N-terminal domain of ligase-like"/>
    <property type="match status" value="1"/>
</dbReference>
<comment type="similarity">
    <text evidence="1">Belongs to the ATP-dependent AMP-binding enzyme family.</text>
</comment>
<dbReference type="PANTHER" id="PTHR43201:SF5">
    <property type="entry name" value="MEDIUM-CHAIN ACYL-COA LIGASE ACSF2, MITOCHONDRIAL"/>
    <property type="match status" value="1"/>
</dbReference>
<keyword evidence="2" id="KW-0436">Ligase</keyword>
<accession>A0A2T8HTN5</accession>
<dbReference type="Pfam" id="PF00501">
    <property type="entry name" value="AMP-binding"/>
    <property type="match status" value="1"/>
</dbReference>
<name>A0A2T8HTN5_9RHOB</name>
<dbReference type="PROSITE" id="PS00455">
    <property type="entry name" value="AMP_BINDING"/>
    <property type="match status" value="1"/>
</dbReference>
<dbReference type="InterPro" id="IPR000873">
    <property type="entry name" value="AMP-dep_synth/lig_dom"/>
</dbReference>
<dbReference type="RefSeq" id="WP_116558654.1">
    <property type="nucleotide sequence ID" value="NZ_QDKM01000004.1"/>
</dbReference>
<feature type="domain" description="AMP-dependent synthetase/ligase" evidence="3">
    <location>
        <begin position="12"/>
        <end position="355"/>
    </location>
</feature>
<evidence type="ECO:0000259" key="3">
    <source>
        <dbReference type="Pfam" id="PF00501"/>
    </source>
</evidence>
<dbReference type="SUPFAM" id="SSF56801">
    <property type="entry name" value="Acetyl-CoA synthetase-like"/>
    <property type="match status" value="1"/>
</dbReference>
<dbReference type="EMBL" id="QDKM01000004">
    <property type="protein sequence ID" value="PVH28809.1"/>
    <property type="molecule type" value="Genomic_DNA"/>
</dbReference>
<proteinExistence type="inferred from homology"/>
<feature type="domain" description="AMP-binding enzyme C-terminal" evidence="4">
    <location>
        <begin position="406"/>
        <end position="478"/>
    </location>
</feature>
<dbReference type="OrthoDB" id="9803968at2"/>
<protein>
    <submittedName>
        <fullName evidence="5">AMP-binding protein</fullName>
    </submittedName>
</protein>
<dbReference type="Gene3D" id="3.30.300.30">
    <property type="match status" value="1"/>
</dbReference>
<dbReference type="InterPro" id="IPR020845">
    <property type="entry name" value="AMP-binding_CS"/>
</dbReference>
<evidence type="ECO:0000259" key="4">
    <source>
        <dbReference type="Pfam" id="PF13193"/>
    </source>
</evidence>
<organism evidence="5 6">
    <name type="scientific">Pararhodobacter oceanensis</name>
    <dbReference type="NCBI Taxonomy" id="2172121"/>
    <lineage>
        <taxon>Bacteria</taxon>
        <taxon>Pseudomonadati</taxon>
        <taxon>Pseudomonadota</taxon>
        <taxon>Alphaproteobacteria</taxon>
        <taxon>Rhodobacterales</taxon>
        <taxon>Paracoccaceae</taxon>
        <taxon>Pararhodobacter</taxon>
    </lineage>
</organism>
<evidence type="ECO:0000313" key="6">
    <source>
        <dbReference type="Proteomes" id="UP000245911"/>
    </source>
</evidence>
<evidence type="ECO:0000256" key="1">
    <source>
        <dbReference type="ARBA" id="ARBA00006432"/>
    </source>
</evidence>
<dbReference type="Pfam" id="PF13193">
    <property type="entry name" value="AMP-binding_C"/>
    <property type="match status" value="1"/>
</dbReference>
<dbReference type="AlphaFoldDB" id="A0A2T8HTN5"/>
<dbReference type="Proteomes" id="UP000245911">
    <property type="component" value="Unassembled WGS sequence"/>
</dbReference>
<reference evidence="5 6" key="1">
    <citation type="submission" date="2018-04" db="EMBL/GenBank/DDBJ databases">
        <title>Pararhodobacter oceanense sp. nov., isolated from marine intertidal sediment.</title>
        <authorList>
            <person name="Wang X.-L."/>
            <person name="Du Z.-J."/>
        </authorList>
    </citation>
    <scope>NUCLEOTIDE SEQUENCE [LARGE SCALE GENOMIC DNA]</scope>
    <source>
        <strain evidence="5 6">AM505</strain>
    </source>
</reference>